<evidence type="ECO:0000313" key="3">
    <source>
        <dbReference type="EMBL" id="KAB8039954.1"/>
    </source>
</evidence>
<evidence type="ECO:0000256" key="2">
    <source>
        <dbReference type="SAM" id="SignalP"/>
    </source>
</evidence>
<dbReference type="Pfam" id="PF04076">
    <property type="entry name" value="BOF"/>
    <property type="match status" value="1"/>
</dbReference>
<evidence type="ECO:0000313" key="4">
    <source>
        <dbReference type="Proteomes" id="UP000437748"/>
    </source>
</evidence>
<evidence type="ECO:0000256" key="1">
    <source>
        <dbReference type="ARBA" id="ARBA00022729"/>
    </source>
</evidence>
<comment type="caution">
    <text evidence="3">The sequence shown here is derived from an EMBL/GenBank/DDBJ whole genome shotgun (WGS) entry which is preliminary data.</text>
</comment>
<sequence>MKTINKFFSVLLVSFSSSTANAGFVDDTIQDKAISIKEAMSMPNDSFVILEGYILSKLTNSSDKYLFTDKKSKENICLKIDEFDDGKKIMPDKPFDKNQKIRIRGEIDKSYLDIGKCNRFKIDVKEPIELL</sequence>
<dbReference type="InterPro" id="IPR036700">
    <property type="entry name" value="BOBF_sf"/>
</dbReference>
<reference evidence="3 4" key="1">
    <citation type="submission" date="2019-10" db="EMBL/GenBank/DDBJ databases">
        <title>New species of Slilvanegrellaceae.</title>
        <authorList>
            <person name="Pitt A."/>
            <person name="Hahn M.W."/>
        </authorList>
    </citation>
    <scope>NUCLEOTIDE SEQUENCE [LARGE SCALE GENOMIC DNA]</scope>
    <source>
        <strain evidence="3 4">SP-Ram-0.45-NSY-1</strain>
    </source>
</reference>
<dbReference type="InterPro" id="IPR005220">
    <property type="entry name" value="CarO-like"/>
</dbReference>
<dbReference type="OrthoDB" id="598245at2"/>
<keyword evidence="4" id="KW-1185">Reference proteome</keyword>
<dbReference type="AlphaFoldDB" id="A0A6N6VVR8"/>
<dbReference type="SUPFAM" id="SSF101756">
    <property type="entry name" value="Hypothetical protein YgiW"/>
    <property type="match status" value="1"/>
</dbReference>
<gene>
    <name evidence="3" type="ORF">GCL60_06745</name>
</gene>
<keyword evidence="1 2" id="KW-0732">Signal</keyword>
<dbReference type="EMBL" id="WFLM01000002">
    <property type="protein sequence ID" value="KAB8039954.1"/>
    <property type="molecule type" value="Genomic_DNA"/>
</dbReference>
<proteinExistence type="predicted"/>
<protein>
    <submittedName>
        <fullName evidence="3">NirD/YgiW/YdeI family stress tolerance protein</fullName>
    </submittedName>
</protein>
<dbReference type="Proteomes" id="UP000437748">
    <property type="component" value="Unassembled WGS sequence"/>
</dbReference>
<dbReference type="RefSeq" id="WP_153419614.1">
    <property type="nucleotide sequence ID" value="NZ_WFLM01000002.1"/>
</dbReference>
<feature type="signal peptide" evidence="2">
    <location>
        <begin position="1"/>
        <end position="22"/>
    </location>
</feature>
<dbReference type="NCBIfam" id="NF033674">
    <property type="entry name" value="stress_OB_fold"/>
    <property type="match status" value="1"/>
</dbReference>
<organism evidence="3 4">
    <name type="scientific">Silvanigrella paludirubra</name>
    <dbReference type="NCBI Taxonomy" id="2499159"/>
    <lineage>
        <taxon>Bacteria</taxon>
        <taxon>Pseudomonadati</taxon>
        <taxon>Bdellovibrionota</taxon>
        <taxon>Oligoflexia</taxon>
        <taxon>Silvanigrellales</taxon>
        <taxon>Silvanigrellaceae</taxon>
        <taxon>Silvanigrella</taxon>
    </lineage>
</organism>
<name>A0A6N6VVR8_9BACT</name>
<accession>A0A6N6VVR8</accession>
<dbReference type="Gene3D" id="2.40.50.200">
    <property type="entry name" value="Bacterial OB-fold"/>
    <property type="match status" value="1"/>
</dbReference>
<feature type="chain" id="PRO_5026696025" evidence="2">
    <location>
        <begin position="23"/>
        <end position="131"/>
    </location>
</feature>